<organism evidence="4">
    <name type="scientific">marine sediment metagenome</name>
    <dbReference type="NCBI Taxonomy" id="412755"/>
    <lineage>
        <taxon>unclassified sequences</taxon>
        <taxon>metagenomes</taxon>
        <taxon>ecological metagenomes</taxon>
    </lineage>
</organism>
<dbReference type="Gene3D" id="3.40.720.10">
    <property type="entry name" value="Alkaline Phosphatase, subunit A"/>
    <property type="match status" value="1"/>
</dbReference>
<dbReference type="PANTHER" id="PTHR45953">
    <property type="entry name" value="IDURONATE 2-SULFATASE"/>
    <property type="match status" value="1"/>
</dbReference>
<sequence length="269" mass="30701">EHVYFVGGHVHYTYGDYKNELEREHPGMHARLAVENALEPPTGAPESWKAAIPAEHHYNTAIADRTIEYIRAHNADRPFFIWCSFPDPHHPFAVPRPYCDQYDPKAITFSPARRDGELDDLPAYIRECYKGLVATGGLDWDMRPITDEHFREMIAHTYGMISMVDDNIGRVVKALEELALLENTIIVFFSDHGDLMGDHWLSKKGPFLFRTLTRIPTVWRLPKRFNARRESDALVSTVDLMPTLLDLAGVPIPDGVQGLSYRQVMTGEQ</sequence>
<dbReference type="GO" id="GO:0046872">
    <property type="term" value="F:metal ion binding"/>
    <property type="evidence" value="ECO:0007669"/>
    <property type="project" value="UniProtKB-KW"/>
</dbReference>
<feature type="non-terminal residue" evidence="4">
    <location>
        <position position="269"/>
    </location>
</feature>
<feature type="domain" description="Sulfatase N-terminal" evidence="3">
    <location>
        <begin position="47"/>
        <end position="250"/>
    </location>
</feature>
<keyword evidence="1" id="KW-0479">Metal-binding</keyword>
<evidence type="ECO:0000256" key="2">
    <source>
        <dbReference type="ARBA" id="ARBA00022801"/>
    </source>
</evidence>
<dbReference type="PANTHER" id="PTHR45953:SF1">
    <property type="entry name" value="IDURONATE 2-SULFATASE"/>
    <property type="match status" value="1"/>
</dbReference>
<comment type="caution">
    <text evidence="4">The sequence shown here is derived from an EMBL/GenBank/DDBJ whole genome shotgun (WGS) entry which is preliminary data.</text>
</comment>
<keyword evidence="2" id="KW-0378">Hydrolase</keyword>
<proteinExistence type="predicted"/>
<protein>
    <recommendedName>
        <fullName evidence="3">Sulfatase N-terminal domain-containing protein</fullName>
    </recommendedName>
</protein>
<evidence type="ECO:0000256" key="1">
    <source>
        <dbReference type="ARBA" id="ARBA00022723"/>
    </source>
</evidence>
<dbReference type="InterPro" id="IPR000917">
    <property type="entry name" value="Sulfatase_N"/>
</dbReference>
<evidence type="ECO:0000313" key="4">
    <source>
        <dbReference type="EMBL" id="GAG10578.1"/>
    </source>
</evidence>
<dbReference type="AlphaFoldDB" id="X0VDN8"/>
<reference evidence="4" key="1">
    <citation type="journal article" date="2014" name="Front. Microbiol.">
        <title>High frequency of phylogenetically diverse reductive dehalogenase-homologous genes in deep subseafloor sedimentary metagenomes.</title>
        <authorList>
            <person name="Kawai M."/>
            <person name="Futagami T."/>
            <person name="Toyoda A."/>
            <person name="Takaki Y."/>
            <person name="Nishi S."/>
            <person name="Hori S."/>
            <person name="Arai W."/>
            <person name="Tsubouchi T."/>
            <person name="Morono Y."/>
            <person name="Uchiyama I."/>
            <person name="Ito T."/>
            <person name="Fujiyama A."/>
            <person name="Inagaki F."/>
            <person name="Takami H."/>
        </authorList>
    </citation>
    <scope>NUCLEOTIDE SEQUENCE</scope>
    <source>
        <strain evidence="4">Expedition CK06-06</strain>
    </source>
</reference>
<name>X0VDN8_9ZZZZ</name>
<dbReference type="SUPFAM" id="SSF53649">
    <property type="entry name" value="Alkaline phosphatase-like"/>
    <property type="match status" value="1"/>
</dbReference>
<dbReference type="InterPro" id="IPR017850">
    <property type="entry name" value="Alkaline_phosphatase_core_sf"/>
</dbReference>
<evidence type="ECO:0000259" key="3">
    <source>
        <dbReference type="Pfam" id="PF00884"/>
    </source>
</evidence>
<dbReference type="Pfam" id="PF00884">
    <property type="entry name" value="Sulfatase"/>
    <property type="match status" value="1"/>
</dbReference>
<gene>
    <name evidence="4" type="ORF">S01H1_37192</name>
</gene>
<dbReference type="EMBL" id="BARS01023354">
    <property type="protein sequence ID" value="GAG10578.1"/>
    <property type="molecule type" value="Genomic_DNA"/>
</dbReference>
<dbReference type="GO" id="GO:0008484">
    <property type="term" value="F:sulfuric ester hydrolase activity"/>
    <property type="evidence" value="ECO:0007669"/>
    <property type="project" value="TreeGrafter"/>
</dbReference>
<dbReference type="GO" id="GO:0005737">
    <property type="term" value="C:cytoplasm"/>
    <property type="evidence" value="ECO:0007669"/>
    <property type="project" value="TreeGrafter"/>
</dbReference>
<accession>X0VDN8</accession>
<feature type="non-terminal residue" evidence="4">
    <location>
        <position position="1"/>
    </location>
</feature>